<sequence>MLFQHPSILNTLPLNFLYSCINHVYKGANYNQKVTLHPKYELFESQDWGLYL</sequence>
<protein>
    <submittedName>
        <fullName evidence="1">Uncharacterized protein</fullName>
    </submittedName>
</protein>
<proteinExistence type="predicted"/>
<accession>A0A0M5DRD2</accession>
<dbReference type="AlphaFoldDB" id="A0A0M5DRD2"/>
<name>A0A0M5DRD2_ECOLX</name>
<evidence type="ECO:0000313" key="1">
    <source>
        <dbReference type="EMBL" id="CDI45133.1"/>
    </source>
</evidence>
<reference evidence="1" key="1">
    <citation type="submission" date="2013-08" db="EMBL/GenBank/DDBJ databases">
        <title>Complete genome of IncHI2 plasmid pRH-R178.</title>
        <authorList>
            <person name="Falgenhauer L."/>
            <person name="Guerra B."/>
            <person name="Imirzalioglu C."/>
            <person name="Chakraborty T."/>
        </authorList>
    </citation>
    <scope>NUCLEOTIDE SEQUENCE [LARGE SCALE GENOMIC DNA]</scope>
    <source>
        <strain evidence="1">R178</strain>
    </source>
</reference>
<organism evidence="1">
    <name type="scientific">Escherichia coli R178</name>
    <dbReference type="NCBI Taxonomy" id="1408252"/>
    <lineage>
        <taxon>Bacteria</taxon>
        <taxon>Pseudomonadati</taxon>
        <taxon>Pseudomonadota</taxon>
        <taxon>Gammaproteobacteria</taxon>
        <taxon>Enterobacterales</taxon>
        <taxon>Enterobacteriaceae</taxon>
        <taxon>Escherichia</taxon>
    </lineage>
</organism>
<dbReference type="EMBL" id="HG530658">
    <property type="protein sequence ID" value="CDI45133.1"/>
    <property type="molecule type" value="Genomic_DNA"/>
</dbReference>